<accession>A0A839XR18</accession>
<dbReference type="Pfam" id="PF02575">
    <property type="entry name" value="YbaB_DNA_bd"/>
    <property type="match status" value="1"/>
</dbReference>
<evidence type="ECO:0000256" key="1">
    <source>
        <dbReference type="SAM" id="MobiDB-lite"/>
    </source>
</evidence>
<feature type="compositionally biased region" description="Low complexity" evidence="1">
    <location>
        <begin position="125"/>
        <end position="136"/>
    </location>
</feature>
<organism evidence="2 3">
    <name type="scientific">Prauserella sediminis</name>
    <dbReference type="NCBI Taxonomy" id="577680"/>
    <lineage>
        <taxon>Bacteria</taxon>
        <taxon>Bacillati</taxon>
        <taxon>Actinomycetota</taxon>
        <taxon>Actinomycetes</taxon>
        <taxon>Pseudonocardiales</taxon>
        <taxon>Pseudonocardiaceae</taxon>
        <taxon>Prauserella</taxon>
        <taxon>Prauserella salsuginis group</taxon>
    </lineage>
</organism>
<keyword evidence="2" id="KW-0238">DNA-binding</keyword>
<dbReference type="Gene3D" id="3.30.1310.10">
    <property type="entry name" value="Nucleoid-associated protein YbaB-like domain"/>
    <property type="match status" value="1"/>
</dbReference>
<feature type="region of interest" description="Disordered" evidence="1">
    <location>
        <begin position="125"/>
        <end position="160"/>
    </location>
</feature>
<dbReference type="EMBL" id="JACIBS010000001">
    <property type="protein sequence ID" value="MBB3662355.1"/>
    <property type="molecule type" value="Genomic_DNA"/>
</dbReference>
<dbReference type="GO" id="GO:0003677">
    <property type="term" value="F:DNA binding"/>
    <property type="evidence" value="ECO:0007669"/>
    <property type="project" value="UniProtKB-KW"/>
</dbReference>
<dbReference type="AlphaFoldDB" id="A0A839XR18"/>
<dbReference type="InterPro" id="IPR004401">
    <property type="entry name" value="YbaB/EbfC"/>
</dbReference>
<dbReference type="SUPFAM" id="SSF82607">
    <property type="entry name" value="YbaB-like"/>
    <property type="match status" value="1"/>
</dbReference>
<protein>
    <submittedName>
        <fullName evidence="2">DNA-binding protein YbaB</fullName>
    </submittedName>
</protein>
<evidence type="ECO:0000313" key="2">
    <source>
        <dbReference type="EMBL" id="MBB3662355.1"/>
    </source>
</evidence>
<proteinExistence type="predicted"/>
<sequence>MTEPTSEQLIEQARAQVRQDRNKQAEFDELLSTLDEARTQLHSLRATATSPDGTVTVTAGAGGIVQSVELSDNALSNTNASSLASSINATIAQAIRQATEKHVDLVHRHVGQDVGIARILGPQAAFAPSSGSAPAEPRSDTHRGRRDDDTDPFHDPLKLG</sequence>
<evidence type="ECO:0000313" key="3">
    <source>
        <dbReference type="Proteomes" id="UP000564573"/>
    </source>
</evidence>
<keyword evidence="3" id="KW-1185">Reference proteome</keyword>
<dbReference type="Proteomes" id="UP000564573">
    <property type="component" value="Unassembled WGS sequence"/>
</dbReference>
<name>A0A839XR18_9PSEU</name>
<reference evidence="2 3" key="1">
    <citation type="submission" date="2020-08" db="EMBL/GenBank/DDBJ databases">
        <title>Sequencing the genomes of 1000 actinobacteria strains.</title>
        <authorList>
            <person name="Klenk H.-P."/>
        </authorList>
    </citation>
    <scope>NUCLEOTIDE SEQUENCE [LARGE SCALE GENOMIC DNA]</scope>
    <source>
        <strain evidence="2 3">DSM 45267</strain>
    </source>
</reference>
<gene>
    <name evidence="2" type="ORF">FB384_001259</name>
</gene>
<dbReference type="RefSeq" id="WP_183780097.1">
    <property type="nucleotide sequence ID" value="NZ_JACIBS010000001.1"/>
</dbReference>
<comment type="caution">
    <text evidence="2">The sequence shown here is derived from an EMBL/GenBank/DDBJ whole genome shotgun (WGS) entry which is preliminary data.</text>
</comment>
<feature type="compositionally biased region" description="Basic and acidic residues" evidence="1">
    <location>
        <begin position="137"/>
        <end position="160"/>
    </location>
</feature>
<dbReference type="InterPro" id="IPR036894">
    <property type="entry name" value="YbaB-like_sf"/>
</dbReference>